<comment type="caution">
    <text evidence="2">The sequence shown here is derived from an EMBL/GenBank/DDBJ whole genome shotgun (WGS) entry which is preliminary data.</text>
</comment>
<organism evidence="2">
    <name type="scientific">marine sediment metagenome</name>
    <dbReference type="NCBI Taxonomy" id="412755"/>
    <lineage>
        <taxon>unclassified sequences</taxon>
        <taxon>metagenomes</taxon>
        <taxon>ecological metagenomes</taxon>
    </lineage>
</organism>
<sequence>MKISIAVPSYNYAKFLTACLDSIKQQNYKNFEVLIADGGSNDGSLDIIHKFCDEDERFQLVSTEDNGQADSIFKAFKYATGDVLCFLNADDCYLCQDALSNVIQTFQDYQSIQLVSFGGYYIDAEGRWIKPIHYRYHPLDGFHLMPYRTAVLQPGTFWRKEVYDPIEWPKNFNFVFDVVFFYAAFKKYSWLELTKPLAGYRLHGDNKSMTVRAGRVMELASFENIKFGKRSFRAFYLKVIAKALKGLEGLGLFGTRISQLIYIIVNGLAFISCYRLPSI</sequence>
<reference evidence="2" key="1">
    <citation type="journal article" date="2015" name="Nature">
        <title>Complex archaea that bridge the gap between prokaryotes and eukaryotes.</title>
        <authorList>
            <person name="Spang A."/>
            <person name="Saw J.H."/>
            <person name="Jorgensen S.L."/>
            <person name="Zaremba-Niedzwiedzka K."/>
            <person name="Martijn J."/>
            <person name="Lind A.E."/>
            <person name="van Eijk R."/>
            <person name="Schleper C."/>
            <person name="Guy L."/>
            <person name="Ettema T.J."/>
        </authorList>
    </citation>
    <scope>NUCLEOTIDE SEQUENCE</scope>
</reference>
<proteinExistence type="predicted"/>
<dbReference type="Gene3D" id="3.90.550.10">
    <property type="entry name" value="Spore Coat Polysaccharide Biosynthesis Protein SpsA, Chain A"/>
    <property type="match status" value="1"/>
</dbReference>
<feature type="domain" description="Glycosyltransferase 2-like" evidence="1">
    <location>
        <begin position="4"/>
        <end position="148"/>
    </location>
</feature>
<dbReference type="Pfam" id="PF00535">
    <property type="entry name" value="Glycos_transf_2"/>
    <property type="match status" value="1"/>
</dbReference>
<dbReference type="InterPro" id="IPR029044">
    <property type="entry name" value="Nucleotide-diphossugar_trans"/>
</dbReference>
<dbReference type="AlphaFoldDB" id="A0A0F9PMK1"/>
<evidence type="ECO:0000313" key="2">
    <source>
        <dbReference type="EMBL" id="KKN25802.1"/>
    </source>
</evidence>
<name>A0A0F9PMK1_9ZZZZ</name>
<dbReference type="EMBL" id="LAZR01002771">
    <property type="protein sequence ID" value="KKN25802.1"/>
    <property type="molecule type" value="Genomic_DNA"/>
</dbReference>
<accession>A0A0F9PMK1</accession>
<dbReference type="InterPro" id="IPR001173">
    <property type="entry name" value="Glyco_trans_2-like"/>
</dbReference>
<gene>
    <name evidence="2" type="ORF">LCGC14_0881110</name>
</gene>
<dbReference type="PANTHER" id="PTHR22916">
    <property type="entry name" value="GLYCOSYLTRANSFERASE"/>
    <property type="match status" value="1"/>
</dbReference>
<dbReference type="PANTHER" id="PTHR22916:SF65">
    <property type="entry name" value="SLR1065 PROTEIN"/>
    <property type="match status" value="1"/>
</dbReference>
<dbReference type="SUPFAM" id="SSF53448">
    <property type="entry name" value="Nucleotide-diphospho-sugar transferases"/>
    <property type="match status" value="1"/>
</dbReference>
<protein>
    <recommendedName>
        <fullName evidence="1">Glycosyltransferase 2-like domain-containing protein</fullName>
    </recommendedName>
</protein>
<evidence type="ECO:0000259" key="1">
    <source>
        <dbReference type="Pfam" id="PF00535"/>
    </source>
</evidence>